<sequence>MKKMHTGYGAKFKAFYCGLFGHHYSVTKKITNHIKEYECIHCGKQVSTDVKGNLSKLTPQRRDINRTLENLYSKRHRATAHQQVA</sequence>
<reference evidence="1 2" key="1">
    <citation type="submission" date="2017-04" db="EMBL/GenBank/DDBJ databases">
        <title>A new member of the family Flavobacteriaceae isolated from ascidians.</title>
        <authorList>
            <person name="Chen L."/>
        </authorList>
    </citation>
    <scope>NUCLEOTIDE SEQUENCE [LARGE SCALE GENOMIC DNA]</scope>
    <source>
        <strain evidence="1 2">HQA918</strain>
    </source>
</reference>
<organism evidence="1 2">
    <name type="scientific">Sediminicola luteus</name>
    <dbReference type="NCBI Taxonomy" id="319238"/>
    <lineage>
        <taxon>Bacteria</taxon>
        <taxon>Pseudomonadati</taxon>
        <taxon>Bacteroidota</taxon>
        <taxon>Flavobacteriia</taxon>
        <taxon>Flavobacteriales</taxon>
        <taxon>Flavobacteriaceae</taxon>
        <taxon>Sediminicola</taxon>
    </lineage>
</organism>
<evidence type="ECO:0000313" key="1">
    <source>
        <dbReference type="EMBL" id="PCE66417.1"/>
    </source>
</evidence>
<name>A0A2A4GCS9_9FLAO</name>
<dbReference type="EMBL" id="NBWU01000001">
    <property type="protein sequence ID" value="PCE66417.1"/>
    <property type="molecule type" value="Genomic_DNA"/>
</dbReference>
<proteinExistence type="predicted"/>
<keyword evidence="2" id="KW-1185">Reference proteome</keyword>
<dbReference type="Proteomes" id="UP000219559">
    <property type="component" value="Unassembled WGS sequence"/>
</dbReference>
<protein>
    <submittedName>
        <fullName evidence="1">Uncharacterized protein</fullName>
    </submittedName>
</protein>
<dbReference type="OrthoDB" id="1450221at2"/>
<gene>
    <name evidence="1" type="ORF">B7P33_03735</name>
</gene>
<dbReference type="RefSeq" id="WP_097441938.1">
    <property type="nucleotide sequence ID" value="NZ_NBWU01000001.1"/>
</dbReference>
<comment type="caution">
    <text evidence="1">The sequence shown here is derived from an EMBL/GenBank/DDBJ whole genome shotgun (WGS) entry which is preliminary data.</text>
</comment>
<evidence type="ECO:0000313" key="2">
    <source>
        <dbReference type="Proteomes" id="UP000219559"/>
    </source>
</evidence>
<accession>A0A2A4GCS9</accession>
<dbReference type="AlphaFoldDB" id="A0A2A4GCS9"/>